<dbReference type="VEuPathDB" id="TriTrypDB:BSAL_47760"/>
<reference evidence="3" key="1">
    <citation type="submission" date="2015-09" db="EMBL/GenBank/DDBJ databases">
        <authorList>
            <consortium name="Pathogen Informatics"/>
        </authorList>
    </citation>
    <scope>NUCLEOTIDE SEQUENCE [LARGE SCALE GENOMIC DNA]</scope>
    <source>
        <strain evidence="3">Lake Konstanz</strain>
    </source>
</reference>
<gene>
    <name evidence="2" type="ORF">BSAL_47760</name>
</gene>
<accession>A0A0S4JVT8</accession>
<name>A0A0S4JVT8_BODSA</name>
<dbReference type="EMBL" id="CYKH01002240">
    <property type="protein sequence ID" value="CUG94353.1"/>
    <property type="molecule type" value="Genomic_DNA"/>
</dbReference>
<dbReference type="AlphaFoldDB" id="A0A0S4JVT8"/>
<protein>
    <recommendedName>
        <fullName evidence="4">Membrane-associated protein</fullName>
    </recommendedName>
</protein>
<keyword evidence="3" id="KW-1185">Reference proteome</keyword>
<dbReference type="Proteomes" id="UP000051952">
    <property type="component" value="Unassembled WGS sequence"/>
</dbReference>
<proteinExistence type="predicted"/>
<evidence type="ECO:0000313" key="3">
    <source>
        <dbReference type="Proteomes" id="UP000051952"/>
    </source>
</evidence>
<keyword evidence="1" id="KW-0732">Signal</keyword>
<organism evidence="2 3">
    <name type="scientific">Bodo saltans</name>
    <name type="common">Flagellated protozoan</name>
    <dbReference type="NCBI Taxonomy" id="75058"/>
    <lineage>
        <taxon>Eukaryota</taxon>
        <taxon>Discoba</taxon>
        <taxon>Euglenozoa</taxon>
        <taxon>Kinetoplastea</taxon>
        <taxon>Metakinetoplastina</taxon>
        <taxon>Eubodonida</taxon>
        <taxon>Bodonidae</taxon>
        <taxon>Bodo</taxon>
    </lineage>
</organism>
<evidence type="ECO:0008006" key="4">
    <source>
        <dbReference type="Google" id="ProtNLM"/>
    </source>
</evidence>
<feature type="signal peptide" evidence="1">
    <location>
        <begin position="1"/>
        <end position="22"/>
    </location>
</feature>
<evidence type="ECO:0000313" key="2">
    <source>
        <dbReference type="EMBL" id="CUG94353.1"/>
    </source>
</evidence>
<sequence length="159" mass="17302">MLSLKFVLSVVVVAFLVAAVTGEDGAPAVSVKRIGTNSRVRPIRTTLQACRADFRKLCLKRGENTGAVAPVSRNSPNECLQNQIENIASEVCKTWVSAEQSCTSALKSNTKCPKNSDIRRCFGKVSATELPDTCTSTEFYKSFAAVRIRGGLRNRTKTE</sequence>
<feature type="chain" id="PRO_5006622773" description="Membrane-associated protein" evidence="1">
    <location>
        <begin position="23"/>
        <end position="159"/>
    </location>
</feature>
<evidence type="ECO:0000256" key="1">
    <source>
        <dbReference type="SAM" id="SignalP"/>
    </source>
</evidence>